<feature type="compositionally biased region" description="Polar residues" evidence="1">
    <location>
        <begin position="87"/>
        <end position="96"/>
    </location>
</feature>
<dbReference type="OrthoDB" id="3257623at2759"/>
<organism evidence="2 3">
    <name type="scientific">Sphagnurus paluster</name>
    <dbReference type="NCBI Taxonomy" id="117069"/>
    <lineage>
        <taxon>Eukaryota</taxon>
        <taxon>Fungi</taxon>
        <taxon>Dikarya</taxon>
        <taxon>Basidiomycota</taxon>
        <taxon>Agaricomycotina</taxon>
        <taxon>Agaricomycetes</taxon>
        <taxon>Agaricomycetidae</taxon>
        <taxon>Agaricales</taxon>
        <taxon>Tricholomatineae</taxon>
        <taxon>Lyophyllaceae</taxon>
        <taxon>Sphagnurus</taxon>
    </lineage>
</organism>
<evidence type="ECO:0000256" key="1">
    <source>
        <dbReference type="SAM" id="MobiDB-lite"/>
    </source>
</evidence>
<gene>
    <name evidence="2" type="ORF">H0H81_012449</name>
</gene>
<dbReference type="AlphaFoldDB" id="A0A9P7GI04"/>
<reference evidence="2" key="2">
    <citation type="submission" date="2021-10" db="EMBL/GenBank/DDBJ databases">
        <title>Phylogenomics reveals ancestral predisposition of the termite-cultivated fungus Termitomyces towards a domesticated lifestyle.</title>
        <authorList>
            <person name="Auxier B."/>
            <person name="Grum-Grzhimaylo A."/>
            <person name="Cardenas M.E."/>
            <person name="Lodge J.D."/>
            <person name="Laessoe T."/>
            <person name="Pedersen O."/>
            <person name="Smith M.E."/>
            <person name="Kuyper T.W."/>
            <person name="Franco-Molano E.A."/>
            <person name="Baroni T.J."/>
            <person name="Aanen D.K."/>
        </authorList>
    </citation>
    <scope>NUCLEOTIDE SEQUENCE</scope>
    <source>
        <strain evidence="2">D49</strain>
    </source>
</reference>
<evidence type="ECO:0000313" key="3">
    <source>
        <dbReference type="Proteomes" id="UP000717328"/>
    </source>
</evidence>
<dbReference type="EMBL" id="JABCKI010000468">
    <property type="protein sequence ID" value="KAG5650376.1"/>
    <property type="molecule type" value="Genomic_DNA"/>
</dbReference>
<name>A0A9P7GI04_9AGAR</name>
<keyword evidence="3" id="KW-1185">Reference proteome</keyword>
<proteinExistence type="predicted"/>
<reference evidence="2" key="1">
    <citation type="submission" date="2021-02" db="EMBL/GenBank/DDBJ databases">
        <authorList>
            <person name="Nieuwenhuis M."/>
            <person name="Van De Peppel L.J.J."/>
        </authorList>
    </citation>
    <scope>NUCLEOTIDE SEQUENCE</scope>
    <source>
        <strain evidence="2">D49</strain>
    </source>
</reference>
<protein>
    <submittedName>
        <fullName evidence="2">Uncharacterized protein</fullName>
    </submittedName>
</protein>
<feature type="region of interest" description="Disordered" evidence="1">
    <location>
        <begin position="83"/>
        <end position="132"/>
    </location>
</feature>
<evidence type="ECO:0000313" key="2">
    <source>
        <dbReference type="EMBL" id="KAG5650376.1"/>
    </source>
</evidence>
<sequence length="145" mass="15858">MSPQALKALHNLRNTNPDLFKELSSDTNQPQALFEMEDEPTFPEIVDDPSDIPINIVTEHLASGSCDVSGGYIIEEDGSLLHASAVENPNSESSDAPRSGLLPAAEAQAAIPHGRGHRKKIDTRPFGGSSEWWEHYSRTPHNAYL</sequence>
<accession>A0A9P7GI04</accession>
<comment type="caution">
    <text evidence="2">The sequence shown here is derived from an EMBL/GenBank/DDBJ whole genome shotgun (WGS) entry which is preliminary data.</text>
</comment>
<dbReference type="Proteomes" id="UP000717328">
    <property type="component" value="Unassembled WGS sequence"/>
</dbReference>